<evidence type="ECO:0000313" key="2">
    <source>
        <dbReference type="EMBL" id="RZS76358.1"/>
    </source>
</evidence>
<sequence>MENMQAKEAALQFGKGKPVIQVLKGGLIHHTYKASYDEQGEQVVLQCINQTMFHHPEDIIHNYQLVYEAVHGKEGITIPPIIPAKDGKLYWIDKYNQFWRAIHFVEGSYTALVPKDAAAARLTANCFANFTSALASVELNLLRPVIPRFHDLAMRYEQFERAVLTATQQRLLTATHVIAELRQRHHLVEFYNEVGRRPDLFLQRVMHHDCKLSNILLDVNTHKAICPVDLDTVMPGLYFSDLGDMIRSMACSVDENSTDWEAIAIRPDFYDAIVEGYSSGMGDQLTSEELKHLHKAGLLMVYMQSLRFITDHLNNDVYYQISYPEQNLNRALNQLLLLEKLEEYVPVTVD</sequence>
<dbReference type="OrthoDB" id="526037at2"/>
<dbReference type="InterPro" id="IPR011009">
    <property type="entry name" value="Kinase-like_dom_sf"/>
</dbReference>
<accession>A0A4Q7N5N0</accession>
<dbReference type="SUPFAM" id="SSF56112">
    <property type="entry name" value="Protein kinase-like (PK-like)"/>
    <property type="match status" value="1"/>
</dbReference>
<dbReference type="Proteomes" id="UP000293874">
    <property type="component" value="Unassembled WGS sequence"/>
</dbReference>
<dbReference type="Pfam" id="PF01636">
    <property type="entry name" value="APH"/>
    <property type="match status" value="1"/>
</dbReference>
<gene>
    <name evidence="2" type="ORF">EV199_2241</name>
</gene>
<organism evidence="2 3">
    <name type="scientific">Pseudobacter ginsenosidimutans</name>
    <dbReference type="NCBI Taxonomy" id="661488"/>
    <lineage>
        <taxon>Bacteria</taxon>
        <taxon>Pseudomonadati</taxon>
        <taxon>Bacteroidota</taxon>
        <taxon>Chitinophagia</taxon>
        <taxon>Chitinophagales</taxon>
        <taxon>Chitinophagaceae</taxon>
        <taxon>Pseudobacter</taxon>
    </lineage>
</organism>
<keyword evidence="2" id="KW-0418">Kinase</keyword>
<dbReference type="InterPro" id="IPR002575">
    <property type="entry name" value="Aminoglycoside_PTrfase"/>
</dbReference>
<keyword evidence="2" id="KW-0808">Transferase</keyword>
<proteinExistence type="predicted"/>
<feature type="domain" description="Aminoglycoside phosphotransferase" evidence="1">
    <location>
        <begin position="20"/>
        <end position="252"/>
    </location>
</feature>
<dbReference type="AlphaFoldDB" id="A0A4Q7N5N0"/>
<dbReference type="EMBL" id="SGXA01000001">
    <property type="protein sequence ID" value="RZS76358.1"/>
    <property type="molecule type" value="Genomic_DNA"/>
</dbReference>
<dbReference type="InterPro" id="IPR050249">
    <property type="entry name" value="Pseudomonas-type_ThrB"/>
</dbReference>
<dbReference type="Gene3D" id="3.90.1200.10">
    <property type="match status" value="1"/>
</dbReference>
<evidence type="ECO:0000313" key="3">
    <source>
        <dbReference type="Proteomes" id="UP000293874"/>
    </source>
</evidence>
<keyword evidence="3" id="KW-1185">Reference proteome</keyword>
<comment type="caution">
    <text evidence="2">The sequence shown here is derived from an EMBL/GenBank/DDBJ whole genome shotgun (WGS) entry which is preliminary data.</text>
</comment>
<dbReference type="GO" id="GO:0016301">
    <property type="term" value="F:kinase activity"/>
    <property type="evidence" value="ECO:0007669"/>
    <property type="project" value="UniProtKB-KW"/>
</dbReference>
<evidence type="ECO:0000259" key="1">
    <source>
        <dbReference type="Pfam" id="PF01636"/>
    </source>
</evidence>
<dbReference type="RefSeq" id="WP_130540662.1">
    <property type="nucleotide sequence ID" value="NZ_CP042431.1"/>
</dbReference>
<dbReference type="PANTHER" id="PTHR21064:SF5">
    <property type="entry name" value="SLR1880 PROTEIN"/>
    <property type="match status" value="1"/>
</dbReference>
<dbReference type="PANTHER" id="PTHR21064">
    <property type="entry name" value="AMINOGLYCOSIDE PHOSPHOTRANSFERASE DOMAIN-CONTAINING PROTEIN-RELATED"/>
    <property type="match status" value="1"/>
</dbReference>
<name>A0A4Q7N5N0_9BACT</name>
<protein>
    <submittedName>
        <fullName evidence="2">Ser/Thr protein kinase RdoA (MazF antagonist)</fullName>
    </submittedName>
</protein>
<reference evidence="2 3" key="1">
    <citation type="submission" date="2019-02" db="EMBL/GenBank/DDBJ databases">
        <title>Genomic Encyclopedia of Type Strains, Phase IV (KMG-IV): sequencing the most valuable type-strain genomes for metagenomic binning, comparative biology and taxonomic classification.</title>
        <authorList>
            <person name="Goeker M."/>
        </authorList>
    </citation>
    <scope>NUCLEOTIDE SEQUENCE [LARGE SCALE GENOMIC DNA]</scope>
    <source>
        <strain evidence="2 3">DSM 18116</strain>
    </source>
</reference>